<dbReference type="Pfam" id="PF00646">
    <property type="entry name" value="F-box"/>
    <property type="match status" value="1"/>
</dbReference>
<name>A0A484MGR8_9ASTE</name>
<protein>
    <recommendedName>
        <fullName evidence="1">F-box domain-containing protein</fullName>
    </recommendedName>
</protein>
<dbReference type="Proteomes" id="UP000595140">
    <property type="component" value="Unassembled WGS sequence"/>
</dbReference>
<dbReference type="EMBL" id="OOIL02003368">
    <property type="protein sequence ID" value="VFQ87318.1"/>
    <property type="molecule type" value="Genomic_DNA"/>
</dbReference>
<sequence>MNEVKRYRPFSEIPSAISWEILGRVPIKMCLACKLVCKEWYRIVKSPEFTSFHRRFNASEFAILLYRSGGGGSGGRATFSLVELKKALDVDDSGDCVVGVGDLIRVQPNIATPRGTWYLRSHCDGAICLETVTNEYVVCHLLTRRSVNVQNLHELKKPPCVIKHCELGRCPATGQFKVLMFLYDTVYEILVAKVQTLGNGEWRIVGNVPFNHLSDGCFLNGSSHWRGPTCIWSFHFGKEEFLQIPLPDNIIRAHHRNNNNNNPVESHYSRVWSGKELFVFNSCLCLRPFFRSPDVWMMKEYGVRNSWVRQLAIGTHALTVPLAQMDNGTILLKSGSTLYLYDPRTHVSKSVQFELNGLSNSMTPFAACDARCFRF</sequence>
<dbReference type="PANTHER" id="PTHR31672:SF13">
    <property type="entry name" value="F-BOX PROTEIN CPR30-LIKE"/>
    <property type="match status" value="1"/>
</dbReference>
<keyword evidence="3" id="KW-1185">Reference proteome</keyword>
<dbReference type="OrthoDB" id="610337at2759"/>
<dbReference type="InterPro" id="IPR050796">
    <property type="entry name" value="SCF_F-box_component"/>
</dbReference>
<proteinExistence type="predicted"/>
<evidence type="ECO:0000313" key="3">
    <source>
        <dbReference type="Proteomes" id="UP000595140"/>
    </source>
</evidence>
<dbReference type="PANTHER" id="PTHR31672">
    <property type="entry name" value="BNACNNG10540D PROTEIN"/>
    <property type="match status" value="1"/>
</dbReference>
<dbReference type="InterPro" id="IPR001810">
    <property type="entry name" value="F-box_dom"/>
</dbReference>
<dbReference type="SUPFAM" id="SSF81383">
    <property type="entry name" value="F-box domain"/>
    <property type="match status" value="1"/>
</dbReference>
<accession>A0A484MGR8</accession>
<gene>
    <name evidence="2" type="ORF">CCAM_LOCUS29094</name>
</gene>
<dbReference type="AlphaFoldDB" id="A0A484MGR8"/>
<dbReference type="InterPro" id="IPR036047">
    <property type="entry name" value="F-box-like_dom_sf"/>
</dbReference>
<organism evidence="2 3">
    <name type="scientific">Cuscuta campestris</name>
    <dbReference type="NCBI Taxonomy" id="132261"/>
    <lineage>
        <taxon>Eukaryota</taxon>
        <taxon>Viridiplantae</taxon>
        <taxon>Streptophyta</taxon>
        <taxon>Embryophyta</taxon>
        <taxon>Tracheophyta</taxon>
        <taxon>Spermatophyta</taxon>
        <taxon>Magnoliopsida</taxon>
        <taxon>eudicotyledons</taxon>
        <taxon>Gunneridae</taxon>
        <taxon>Pentapetalae</taxon>
        <taxon>asterids</taxon>
        <taxon>lamiids</taxon>
        <taxon>Solanales</taxon>
        <taxon>Convolvulaceae</taxon>
        <taxon>Cuscuteae</taxon>
        <taxon>Cuscuta</taxon>
        <taxon>Cuscuta subgen. Grammica</taxon>
        <taxon>Cuscuta sect. Cleistogrammica</taxon>
    </lineage>
</organism>
<dbReference type="Gene3D" id="1.20.1280.50">
    <property type="match status" value="1"/>
</dbReference>
<evidence type="ECO:0000259" key="1">
    <source>
        <dbReference type="Pfam" id="PF00646"/>
    </source>
</evidence>
<evidence type="ECO:0000313" key="2">
    <source>
        <dbReference type="EMBL" id="VFQ87318.1"/>
    </source>
</evidence>
<reference evidence="2 3" key="1">
    <citation type="submission" date="2018-04" db="EMBL/GenBank/DDBJ databases">
        <authorList>
            <person name="Vogel A."/>
        </authorList>
    </citation>
    <scope>NUCLEOTIDE SEQUENCE [LARGE SCALE GENOMIC DNA]</scope>
</reference>
<feature type="domain" description="F-box" evidence="1">
    <location>
        <begin position="10"/>
        <end position="50"/>
    </location>
</feature>